<dbReference type="NCBIfam" id="TIGR00496">
    <property type="entry name" value="frr"/>
    <property type="match status" value="1"/>
</dbReference>
<dbReference type="OrthoDB" id="9804006at2"/>
<dbReference type="Pfam" id="PF01765">
    <property type="entry name" value="RRF"/>
    <property type="match status" value="1"/>
</dbReference>
<dbReference type="EMBL" id="LT670846">
    <property type="protein sequence ID" value="SHK39884.1"/>
    <property type="molecule type" value="Genomic_DNA"/>
</dbReference>
<dbReference type="GO" id="GO:0005737">
    <property type="term" value="C:cytoplasm"/>
    <property type="evidence" value="ECO:0007669"/>
    <property type="project" value="UniProtKB-SubCell"/>
</dbReference>
<comment type="function">
    <text evidence="5 6">Responsible for the release of ribosomes from messenger RNA at the termination of protein biosynthesis. May increase the efficiency of translation by recycling ribosomes from one round of translation to another.</text>
</comment>
<evidence type="ECO:0000256" key="2">
    <source>
        <dbReference type="ARBA" id="ARBA00005912"/>
    </source>
</evidence>
<dbReference type="STRING" id="381751.SAMN05444391_0884"/>
<dbReference type="PANTHER" id="PTHR20982">
    <property type="entry name" value="RIBOSOME RECYCLING FACTOR"/>
    <property type="match status" value="1"/>
</dbReference>
<dbReference type="InterPro" id="IPR002661">
    <property type="entry name" value="Ribosome_recyc_fac"/>
</dbReference>
<keyword evidence="4 6" id="KW-0648">Protein biosynthesis</keyword>
<keyword evidence="10" id="KW-1185">Reference proteome</keyword>
<evidence type="ECO:0000256" key="6">
    <source>
        <dbReference type="HAMAP-Rule" id="MF_00040"/>
    </source>
</evidence>
<dbReference type="PANTHER" id="PTHR20982:SF3">
    <property type="entry name" value="MITOCHONDRIAL RIBOSOME RECYCLING FACTOR PSEUDO 1"/>
    <property type="match status" value="1"/>
</dbReference>
<dbReference type="Gene3D" id="3.30.1360.40">
    <property type="match status" value="1"/>
</dbReference>
<evidence type="ECO:0000256" key="3">
    <source>
        <dbReference type="ARBA" id="ARBA00022490"/>
    </source>
</evidence>
<gene>
    <name evidence="6" type="primary">frr</name>
    <name evidence="9" type="ORF">SAMN05444391_0884</name>
</gene>
<comment type="subcellular location">
    <subcellularLocation>
        <location evidence="1 6">Cytoplasm</location>
    </subcellularLocation>
</comment>
<proteinExistence type="inferred from homology"/>
<comment type="similarity">
    <text evidence="2 6">Belongs to the RRF family.</text>
</comment>
<dbReference type="GO" id="GO:0006415">
    <property type="term" value="P:translational termination"/>
    <property type="evidence" value="ECO:0007669"/>
    <property type="project" value="UniProtKB-UniRule"/>
</dbReference>
<dbReference type="SUPFAM" id="SSF55194">
    <property type="entry name" value="Ribosome recycling factor, RRF"/>
    <property type="match status" value="1"/>
</dbReference>
<evidence type="ECO:0000313" key="10">
    <source>
        <dbReference type="Proteomes" id="UP000189810"/>
    </source>
</evidence>
<dbReference type="AlphaFoldDB" id="A0A1M6S4X2"/>
<dbReference type="HAMAP" id="MF_00040">
    <property type="entry name" value="RRF"/>
    <property type="match status" value="1"/>
</dbReference>
<dbReference type="Proteomes" id="UP000189810">
    <property type="component" value="Chromosome I"/>
</dbReference>
<reference evidence="9 10" key="1">
    <citation type="submission" date="2016-11" db="EMBL/GenBank/DDBJ databases">
        <authorList>
            <person name="Jaros S."/>
            <person name="Januszkiewicz K."/>
            <person name="Wedrychowicz H."/>
        </authorList>
    </citation>
    <scope>NUCLEOTIDE SEQUENCE [LARGE SCALE GENOMIC DNA]</scope>
    <source>
        <strain evidence="9 10">DSM 19557</strain>
    </source>
</reference>
<accession>A0A1M6S4X2</accession>
<evidence type="ECO:0000256" key="7">
    <source>
        <dbReference type="SAM" id="Coils"/>
    </source>
</evidence>
<feature type="coiled-coil region" evidence="7">
    <location>
        <begin position="130"/>
        <end position="179"/>
    </location>
</feature>
<feature type="domain" description="Ribosome recycling factor" evidence="8">
    <location>
        <begin position="24"/>
        <end position="182"/>
    </location>
</feature>
<dbReference type="InterPro" id="IPR036191">
    <property type="entry name" value="RRF_sf"/>
</dbReference>
<evidence type="ECO:0000313" key="9">
    <source>
        <dbReference type="EMBL" id="SHK39884.1"/>
    </source>
</evidence>
<dbReference type="CDD" id="cd00520">
    <property type="entry name" value="RRF"/>
    <property type="match status" value="1"/>
</dbReference>
<name>A0A1M6S4X2_9AQUI</name>
<evidence type="ECO:0000259" key="8">
    <source>
        <dbReference type="Pfam" id="PF01765"/>
    </source>
</evidence>
<dbReference type="Gene3D" id="1.10.132.20">
    <property type="entry name" value="Ribosome-recycling factor"/>
    <property type="match status" value="1"/>
</dbReference>
<sequence length="184" mass="21186">MLQMVEDILKSAEEDMKKALNHYKNEIAGLRTGRASTSLVEDLKVEYYGTKVPLKQLGTISVPEANQILIQLWDSNAVPAVEKAIMENLNLTPQRQGNTIRVILPPLTEERRKDLVRMLHKMTEEARVAVRNIRRSAKEMIEELEGISEDDIKRSLDRLQKLTDKYIEEINKLMEAKEQDIMSL</sequence>
<dbReference type="FunFam" id="3.30.1360.40:FF:000001">
    <property type="entry name" value="Ribosome-recycling factor"/>
    <property type="match status" value="1"/>
</dbReference>
<dbReference type="FunFam" id="1.10.132.20:FF:000001">
    <property type="entry name" value="Ribosome-recycling factor"/>
    <property type="match status" value="1"/>
</dbReference>
<organism evidence="9 10">
    <name type="scientific">Thermocrinis minervae</name>
    <dbReference type="NCBI Taxonomy" id="381751"/>
    <lineage>
        <taxon>Bacteria</taxon>
        <taxon>Pseudomonadati</taxon>
        <taxon>Aquificota</taxon>
        <taxon>Aquificia</taxon>
        <taxon>Aquificales</taxon>
        <taxon>Aquificaceae</taxon>
        <taxon>Thermocrinis</taxon>
    </lineage>
</organism>
<protein>
    <recommendedName>
        <fullName evidence="6">Ribosome-recycling factor</fullName>
        <shortName evidence="6">RRF</shortName>
    </recommendedName>
    <alternativeName>
        <fullName evidence="6">Ribosome-releasing factor</fullName>
    </alternativeName>
</protein>
<dbReference type="GO" id="GO:0043023">
    <property type="term" value="F:ribosomal large subunit binding"/>
    <property type="evidence" value="ECO:0007669"/>
    <property type="project" value="TreeGrafter"/>
</dbReference>
<keyword evidence="7" id="KW-0175">Coiled coil</keyword>
<dbReference type="InterPro" id="IPR023584">
    <property type="entry name" value="Ribosome_recyc_fac_dom"/>
</dbReference>
<evidence type="ECO:0000256" key="5">
    <source>
        <dbReference type="ARBA" id="ARBA00025050"/>
    </source>
</evidence>
<evidence type="ECO:0000256" key="1">
    <source>
        <dbReference type="ARBA" id="ARBA00004496"/>
    </source>
</evidence>
<keyword evidence="3 6" id="KW-0963">Cytoplasm</keyword>
<evidence type="ECO:0000256" key="4">
    <source>
        <dbReference type="ARBA" id="ARBA00022917"/>
    </source>
</evidence>